<organism evidence="2 3">
    <name type="scientific">Artemia franciscana</name>
    <name type="common">Brine shrimp</name>
    <name type="synonym">Artemia sanfranciscana</name>
    <dbReference type="NCBI Taxonomy" id="6661"/>
    <lineage>
        <taxon>Eukaryota</taxon>
        <taxon>Metazoa</taxon>
        <taxon>Ecdysozoa</taxon>
        <taxon>Arthropoda</taxon>
        <taxon>Crustacea</taxon>
        <taxon>Branchiopoda</taxon>
        <taxon>Anostraca</taxon>
        <taxon>Artemiidae</taxon>
        <taxon>Artemia</taxon>
    </lineage>
</organism>
<evidence type="ECO:0000313" key="3">
    <source>
        <dbReference type="Proteomes" id="UP001187531"/>
    </source>
</evidence>
<gene>
    <name evidence="2" type="ORF">QYM36_009920</name>
</gene>
<dbReference type="Pfam" id="PF03762">
    <property type="entry name" value="VOMI"/>
    <property type="match status" value="1"/>
</dbReference>
<accession>A0AA88L173</accession>
<dbReference type="AlphaFoldDB" id="A0AA88L173"/>
<proteinExistence type="predicted"/>
<reference evidence="2" key="1">
    <citation type="submission" date="2023-07" db="EMBL/GenBank/DDBJ databases">
        <title>Chromosome-level genome assembly of Artemia franciscana.</title>
        <authorList>
            <person name="Jo E."/>
        </authorList>
    </citation>
    <scope>NUCLEOTIDE SEQUENCE</scope>
    <source>
        <tissue evidence="2">Whole body</tissue>
    </source>
</reference>
<keyword evidence="3" id="KW-1185">Reference proteome</keyword>
<feature type="signal peptide" evidence="1">
    <location>
        <begin position="1"/>
        <end position="16"/>
    </location>
</feature>
<sequence>MKVLLVFLFALPTIELAKVPAVLEAPPALESLKSSRANIVQIISVSNAGPWGDWGLWDNCPEGSYANGFRMKVEPENVADETSVNSICLECVYADTGLQANRPCSSEGPWGDFRGPYTCPMVGNNRTYIVGFALKNQQPSVLGDETAVNNMKGVCRTFNGASGITTIEGSGNRHGTYTAFSGTCPIGSAVCAILTRVEPDRGNFVDDTALNDVQLACCAL</sequence>
<name>A0AA88L173_ARTSF</name>
<evidence type="ECO:0000256" key="1">
    <source>
        <dbReference type="SAM" id="SignalP"/>
    </source>
</evidence>
<dbReference type="InterPro" id="IPR005515">
    <property type="entry name" value="VOMI"/>
</dbReference>
<dbReference type="Gene3D" id="2.100.10.20">
    <property type="entry name" value="Vitelline membrane outer layer protein I (VOMI)"/>
    <property type="match status" value="1"/>
</dbReference>
<feature type="chain" id="PRO_5041658987" description="Vitelline membrane outer layer protein 1" evidence="1">
    <location>
        <begin position="17"/>
        <end position="220"/>
    </location>
</feature>
<dbReference type="Proteomes" id="UP001187531">
    <property type="component" value="Unassembled WGS sequence"/>
</dbReference>
<dbReference type="EMBL" id="JAVRJZ010000012">
    <property type="protein sequence ID" value="KAK2715093.1"/>
    <property type="molecule type" value="Genomic_DNA"/>
</dbReference>
<protein>
    <recommendedName>
        <fullName evidence="4">Vitelline membrane outer layer protein 1</fullName>
    </recommendedName>
</protein>
<dbReference type="GO" id="GO:0005615">
    <property type="term" value="C:extracellular space"/>
    <property type="evidence" value="ECO:0007669"/>
    <property type="project" value="TreeGrafter"/>
</dbReference>
<dbReference type="SUPFAM" id="SSF51092">
    <property type="entry name" value="Vitelline membrane outer protein-I (VMO-I)"/>
    <property type="match status" value="1"/>
</dbReference>
<dbReference type="PANTHER" id="PTHR18841:SF0">
    <property type="entry name" value="VITELLINE MEMBRANE OUTER LAYER 1 HOMOLOG A-RELATED"/>
    <property type="match status" value="1"/>
</dbReference>
<comment type="caution">
    <text evidence="2">The sequence shown here is derived from an EMBL/GenBank/DDBJ whole genome shotgun (WGS) entry which is preliminary data.</text>
</comment>
<dbReference type="PANTHER" id="PTHR18841">
    <property type="entry name" value="VITELLINE MEMBRANE OUTER LAYER PROTEIN I-RELATED"/>
    <property type="match status" value="1"/>
</dbReference>
<evidence type="ECO:0000313" key="2">
    <source>
        <dbReference type="EMBL" id="KAK2715093.1"/>
    </source>
</evidence>
<dbReference type="InterPro" id="IPR036706">
    <property type="entry name" value="VOMI_sf"/>
</dbReference>
<keyword evidence="1" id="KW-0732">Signal</keyword>
<evidence type="ECO:0008006" key="4">
    <source>
        <dbReference type="Google" id="ProtNLM"/>
    </source>
</evidence>